<dbReference type="EMBL" id="FORH01000005">
    <property type="protein sequence ID" value="SFJ72218.1"/>
    <property type="molecule type" value="Genomic_DNA"/>
</dbReference>
<dbReference type="PANTHER" id="PTHR35007">
    <property type="entry name" value="INTEGRAL MEMBRANE PROTEIN-RELATED"/>
    <property type="match status" value="1"/>
</dbReference>
<dbReference type="AlphaFoldDB" id="A0A1I3TM06"/>
<reference evidence="10" key="1">
    <citation type="submission" date="2016-10" db="EMBL/GenBank/DDBJ databases">
        <authorList>
            <person name="Varghese N."/>
            <person name="Submissions S."/>
        </authorList>
    </citation>
    <scope>NUCLEOTIDE SEQUENCE [LARGE SCALE GENOMIC DNA]</scope>
    <source>
        <strain evidence="10">DSM 26471</strain>
    </source>
</reference>
<dbReference type="InterPro" id="IPR018076">
    <property type="entry name" value="T2SS_GspF_dom"/>
</dbReference>
<dbReference type="InterPro" id="IPR042094">
    <property type="entry name" value="T2SS_GspF_sf"/>
</dbReference>
<dbReference type="OrthoDB" id="9803381at2"/>
<feature type="transmembrane region" description="Helical" evidence="6">
    <location>
        <begin position="118"/>
        <end position="137"/>
    </location>
</feature>
<dbReference type="Gene3D" id="1.20.81.30">
    <property type="entry name" value="Type II secretion system (T2SS), domain F"/>
    <property type="match status" value="1"/>
</dbReference>
<evidence type="ECO:0000313" key="9">
    <source>
        <dbReference type="EMBL" id="SFJ72218.1"/>
    </source>
</evidence>
<dbReference type="Pfam" id="PF19360">
    <property type="entry name" value="TadB_TadC_N"/>
    <property type="match status" value="1"/>
</dbReference>
<protein>
    <submittedName>
        <fullName evidence="9">Tight adherence protein B</fullName>
    </submittedName>
</protein>
<keyword evidence="3 6" id="KW-0812">Transmembrane</keyword>
<name>A0A1I3TM06_9RHOB</name>
<proteinExistence type="predicted"/>
<evidence type="ECO:0000259" key="8">
    <source>
        <dbReference type="Pfam" id="PF19360"/>
    </source>
</evidence>
<evidence type="ECO:0000259" key="7">
    <source>
        <dbReference type="Pfam" id="PF00482"/>
    </source>
</evidence>
<evidence type="ECO:0000256" key="3">
    <source>
        <dbReference type="ARBA" id="ARBA00022692"/>
    </source>
</evidence>
<evidence type="ECO:0000256" key="4">
    <source>
        <dbReference type="ARBA" id="ARBA00022989"/>
    </source>
</evidence>
<feature type="transmembrane region" description="Helical" evidence="6">
    <location>
        <begin position="264"/>
        <end position="283"/>
    </location>
</feature>
<evidence type="ECO:0000256" key="1">
    <source>
        <dbReference type="ARBA" id="ARBA00004651"/>
    </source>
</evidence>
<gene>
    <name evidence="9" type="ORF">SAMN04487991_2804</name>
</gene>
<feature type="domain" description="Type II secretion system protein GspF" evidence="7">
    <location>
        <begin position="156"/>
        <end position="280"/>
    </location>
</feature>
<dbReference type="Proteomes" id="UP000199630">
    <property type="component" value="Unassembled WGS sequence"/>
</dbReference>
<dbReference type="InterPro" id="IPR045824">
    <property type="entry name" value="T2SS_TadB-like_N"/>
</dbReference>
<dbReference type="STRING" id="588602.SAMN04487991_2804"/>
<feature type="transmembrane region" description="Helical" evidence="6">
    <location>
        <begin position="295"/>
        <end position="314"/>
    </location>
</feature>
<keyword evidence="2" id="KW-1003">Cell membrane</keyword>
<dbReference type="RefSeq" id="WP_090061317.1">
    <property type="nucleotide sequence ID" value="NZ_FORH01000005.1"/>
</dbReference>
<sequence>MIISMEPIIYGAIFVAVLLLVEGIYLTVFGKSISLNSRVNRRYELLEKGSGDREEVLNQLRKEMSQHLKSRQIPLYSILAEKAQKANIAFSPVQLLMIMALLGMVAFVGLSIGTSASVPIRIAVAVAMGIGGVYVWIQGKAKKRLALIEEQLPDAVELMVRSLRVGHPFSNALTIVAKEVPDPLGTEMGVIADESAYGRDVGEALKDMAERLDMQDLRFLAVAVSIQQQSGGNLAEVLDGLAKVIRSRFKLFRRVKAITAEAQWSGNFLSGFPLLALLLISLMKPDYYDSVKDTAAFIPACLVVAGFLTANIFVMKSLVNIKV</sequence>
<organism evidence="9 10">
    <name type="scientific">Celeribacter neptunius</name>
    <dbReference type="NCBI Taxonomy" id="588602"/>
    <lineage>
        <taxon>Bacteria</taxon>
        <taxon>Pseudomonadati</taxon>
        <taxon>Pseudomonadota</taxon>
        <taxon>Alphaproteobacteria</taxon>
        <taxon>Rhodobacterales</taxon>
        <taxon>Roseobacteraceae</taxon>
        <taxon>Celeribacter</taxon>
    </lineage>
</organism>
<feature type="domain" description="Type II secretion system protein TadB-like N-terminal" evidence="8">
    <location>
        <begin position="1"/>
        <end position="144"/>
    </location>
</feature>
<evidence type="ECO:0000256" key="2">
    <source>
        <dbReference type="ARBA" id="ARBA00022475"/>
    </source>
</evidence>
<evidence type="ECO:0000313" key="10">
    <source>
        <dbReference type="Proteomes" id="UP000199630"/>
    </source>
</evidence>
<dbReference type="PANTHER" id="PTHR35007:SF1">
    <property type="entry name" value="PILUS ASSEMBLY PROTEIN"/>
    <property type="match status" value="1"/>
</dbReference>
<comment type="subcellular location">
    <subcellularLocation>
        <location evidence="1">Cell membrane</location>
        <topology evidence="1">Multi-pass membrane protein</topology>
    </subcellularLocation>
</comment>
<dbReference type="GO" id="GO:0005886">
    <property type="term" value="C:plasma membrane"/>
    <property type="evidence" value="ECO:0007669"/>
    <property type="project" value="UniProtKB-SubCell"/>
</dbReference>
<keyword evidence="4 6" id="KW-1133">Transmembrane helix</keyword>
<feature type="transmembrane region" description="Helical" evidence="6">
    <location>
        <begin position="88"/>
        <end position="112"/>
    </location>
</feature>
<keyword evidence="5 6" id="KW-0472">Membrane</keyword>
<feature type="transmembrane region" description="Helical" evidence="6">
    <location>
        <begin position="7"/>
        <end position="28"/>
    </location>
</feature>
<dbReference type="Pfam" id="PF00482">
    <property type="entry name" value="T2SSF"/>
    <property type="match status" value="1"/>
</dbReference>
<evidence type="ECO:0000256" key="5">
    <source>
        <dbReference type="ARBA" id="ARBA00023136"/>
    </source>
</evidence>
<accession>A0A1I3TM06</accession>
<keyword evidence="10" id="KW-1185">Reference proteome</keyword>
<evidence type="ECO:0000256" key="6">
    <source>
        <dbReference type="SAM" id="Phobius"/>
    </source>
</evidence>